<keyword evidence="4 12" id="KW-0812">Transmembrane</keyword>
<dbReference type="AlphaFoldDB" id="A0AAE6TX93"/>
<feature type="transmembrane region" description="Helical" evidence="12">
    <location>
        <begin position="159"/>
        <end position="177"/>
    </location>
</feature>
<evidence type="ECO:0000256" key="4">
    <source>
        <dbReference type="ARBA" id="ARBA00022692"/>
    </source>
</evidence>
<dbReference type="KEGG" id="lfv:LF543_06945"/>
<keyword evidence="10 12" id="KW-0143">Chaperone</keyword>
<dbReference type="Pfam" id="PF02096">
    <property type="entry name" value="60KD_IMP"/>
    <property type="match status" value="1"/>
</dbReference>
<dbReference type="Proteomes" id="UP000327194">
    <property type="component" value="Chromosome"/>
</dbReference>
<dbReference type="PANTHER" id="PTHR12428:SF65">
    <property type="entry name" value="CYTOCHROME C OXIDASE ASSEMBLY PROTEIN COX18, MITOCHONDRIAL"/>
    <property type="match status" value="1"/>
</dbReference>
<evidence type="ECO:0000256" key="10">
    <source>
        <dbReference type="ARBA" id="ARBA00023186"/>
    </source>
</evidence>
<keyword evidence="8 12" id="KW-0472">Membrane</keyword>
<evidence type="ECO:0000256" key="12">
    <source>
        <dbReference type="HAMAP-Rule" id="MF_01811"/>
    </source>
</evidence>
<dbReference type="PRINTS" id="PR00701">
    <property type="entry name" value="60KDINNERMP"/>
</dbReference>
<feature type="transmembrane region" description="Helical" evidence="12">
    <location>
        <begin position="48"/>
        <end position="69"/>
    </location>
</feature>
<protein>
    <recommendedName>
        <fullName evidence="12">Membrane protein insertase YidC</fullName>
    </recommendedName>
    <alternativeName>
        <fullName evidence="12">Foldase YidC</fullName>
    </alternativeName>
    <alternativeName>
        <fullName evidence="12">Membrane integrase YidC</fullName>
    </alternativeName>
    <alternativeName>
        <fullName evidence="12">Membrane protein YidC</fullName>
    </alternativeName>
</protein>
<evidence type="ECO:0000256" key="13">
    <source>
        <dbReference type="SAM" id="MobiDB-lite"/>
    </source>
</evidence>
<dbReference type="GO" id="GO:0005886">
    <property type="term" value="C:plasma membrane"/>
    <property type="evidence" value="ECO:0007669"/>
    <property type="project" value="UniProtKB-SubCell"/>
</dbReference>
<feature type="compositionally biased region" description="Basic residues" evidence="13">
    <location>
        <begin position="254"/>
        <end position="267"/>
    </location>
</feature>
<evidence type="ECO:0000259" key="14">
    <source>
        <dbReference type="Pfam" id="PF02096"/>
    </source>
</evidence>
<evidence type="ECO:0000256" key="9">
    <source>
        <dbReference type="ARBA" id="ARBA00023139"/>
    </source>
</evidence>
<keyword evidence="2 12" id="KW-0813">Transport</keyword>
<evidence type="ECO:0000313" key="15">
    <source>
        <dbReference type="EMBL" id="QFX93357.1"/>
    </source>
</evidence>
<feature type="transmembrane region" description="Helical" evidence="12">
    <location>
        <begin position="118"/>
        <end position="139"/>
    </location>
</feature>
<dbReference type="GO" id="GO:0051205">
    <property type="term" value="P:protein insertion into membrane"/>
    <property type="evidence" value="ECO:0007669"/>
    <property type="project" value="TreeGrafter"/>
</dbReference>
<evidence type="ECO:0000256" key="2">
    <source>
        <dbReference type="ARBA" id="ARBA00022448"/>
    </source>
</evidence>
<keyword evidence="7 12" id="KW-1133">Transmembrane helix</keyword>
<organism evidence="15 16">
    <name type="scientific">Fructilactobacillus fructivorans</name>
    <dbReference type="NCBI Taxonomy" id="1614"/>
    <lineage>
        <taxon>Bacteria</taxon>
        <taxon>Bacillati</taxon>
        <taxon>Bacillota</taxon>
        <taxon>Bacilli</taxon>
        <taxon>Lactobacillales</taxon>
        <taxon>Lactobacillaceae</taxon>
        <taxon>Fructilactobacillus</taxon>
    </lineage>
</organism>
<proteinExistence type="inferred from homology"/>
<dbReference type="EMBL" id="CP045562">
    <property type="protein sequence ID" value="QFX93357.1"/>
    <property type="molecule type" value="Genomic_DNA"/>
</dbReference>
<dbReference type="CDD" id="cd20070">
    <property type="entry name" value="5TM_YidC_Alb3"/>
    <property type="match status" value="1"/>
</dbReference>
<dbReference type="InterPro" id="IPR047196">
    <property type="entry name" value="YidC_ALB_C"/>
</dbReference>
<dbReference type="GO" id="GO:0032977">
    <property type="term" value="F:membrane insertase activity"/>
    <property type="evidence" value="ECO:0007669"/>
    <property type="project" value="InterPro"/>
</dbReference>
<gene>
    <name evidence="12 15" type="primary">yidC</name>
    <name evidence="15" type="ORF">LF543_06945</name>
</gene>
<name>A0AAE6TX93_9LACO</name>
<dbReference type="NCBIfam" id="TIGR03592">
    <property type="entry name" value="yidC_oxa1_cterm"/>
    <property type="match status" value="1"/>
</dbReference>
<keyword evidence="11" id="KW-0449">Lipoprotein</keyword>
<keyword evidence="3 12" id="KW-1003">Cell membrane</keyword>
<comment type="function">
    <text evidence="12">Required for the insertion and/or proper folding and/or complex formation of integral membrane proteins into the membrane. Involved in integration of membrane proteins that insert both dependently and independently of the Sec translocase complex, as well as at least some lipoproteins.</text>
</comment>
<feature type="domain" description="Membrane insertase YidC/Oxa/ALB C-terminal" evidence="14">
    <location>
        <begin position="48"/>
        <end position="230"/>
    </location>
</feature>
<dbReference type="PANTHER" id="PTHR12428">
    <property type="entry name" value="OXA1"/>
    <property type="match status" value="1"/>
</dbReference>
<feature type="compositionally biased region" description="Basic and acidic residues" evidence="13">
    <location>
        <begin position="239"/>
        <end position="253"/>
    </location>
</feature>
<evidence type="ECO:0000256" key="8">
    <source>
        <dbReference type="ARBA" id="ARBA00023136"/>
    </source>
</evidence>
<evidence type="ECO:0000256" key="7">
    <source>
        <dbReference type="ARBA" id="ARBA00022989"/>
    </source>
</evidence>
<accession>A0AAE6TX93</accession>
<evidence type="ECO:0000256" key="5">
    <source>
        <dbReference type="ARBA" id="ARBA00022729"/>
    </source>
</evidence>
<dbReference type="InterPro" id="IPR001708">
    <property type="entry name" value="YidC/ALB3/OXA1/COX18"/>
</dbReference>
<comment type="subcellular location">
    <subcellularLocation>
        <location evidence="1 12">Cell membrane</location>
        <topology evidence="1 12">Multi-pass membrane protein</topology>
    </subcellularLocation>
</comment>
<keyword evidence="5 12" id="KW-0732">Signal</keyword>
<keyword evidence="6 12" id="KW-0653">Protein transport</keyword>
<comment type="caution">
    <text evidence="12">Lacks conserved residue(s) required for the propagation of feature annotation.</text>
</comment>
<reference evidence="15 16" key="1">
    <citation type="submission" date="2019-10" db="EMBL/GenBank/DDBJ databases">
        <title>Genome sequencing of Lactobacillus fructivorans.</title>
        <authorList>
            <person name="Kim K."/>
        </authorList>
    </citation>
    <scope>NUCLEOTIDE SEQUENCE [LARGE SCALE GENOMIC DNA]</scope>
    <source>
        <strain evidence="15 16">LF543</strain>
    </source>
</reference>
<keyword evidence="9" id="KW-0564">Palmitate</keyword>
<comment type="similarity">
    <text evidence="12">Belongs to the OXA1/ALB3/YidC family. Type 2 subfamily.</text>
</comment>
<evidence type="ECO:0000256" key="1">
    <source>
        <dbReference type="ARBA" id="ARBA00004651"/>
    </source>
</evidence>
<dbReference type="InterPro" id="IPR028055">
    <property type="entry name" value="YidC/Oxa/ALB_C"/>
</dbReference>
<evidence type="ECO:0000313" key="16">
    <source>
        <dbReference type="Proteomes" id="UP000327194"/>
    </source>
</evidence>
<evidence type="ECO:0000256" key="11">
    <source>
        <dbReference type="ARBA" id="ARBA00023288"/>
    </source>
</evidence>
<dbReference type="InterPro" id="IPR023060">
    <property type="entry name" value="YidC/YidC1/YidC2_Firmicutes"/>
</dbReference>
<feature type="region of interest" description="Disordered" evidence="13">
    <location>
        <begin position="239"/>
        <end position="267"/>
    </location>
</feature>
<evidence type="ECO:0000256" key="3">
    <source>
        <dbReference type="ARBA" id="ARBA00022475"/>
    </source>
</evidence>
<sequence>MIASLGLVLTACSNAPITNHSKGIWDGLVVLNFSRVIIWLSKFFGDNYGIGIIIFTIIVRIILLPLMMYQTKSMKKTQEIQPQLKALQKKYSSKDSETMEKLQTEQQKLYKEAGINPWAGCLPMVVQLPVIFALYQAIWRTHILRTGHFLWLQLGSPDPYYILPVLAALFTFLSSWLSMKGQPESNGMTTMMTIGMPIIIFFTALNVPSALSLYWVVTNAFQVVQTLLIQNPWKINREREEKEREKRQHDRAVKKAIRKAKQSKHHK</sequence>
<dbReference type="GO" id="GO:0015031">
    <property type="term" value="P:protein transport"/>
    <property type="evidence" value="ECO:0007669"/>
    <property type="project" value="UniProtKB-KW"/>
</dbReference>
<dbReference type="HAMAP" id="MF_01811">
    <property type="entry name" value="YidC_type2"/>
    <property type="match status" value="1"/>
</dbReference>
<evidence type="ECO:0000256" key="6">
    <source>
        <dbReference type="ARBA" id="ARBA00022927"/>
    </source>
</evidence>